<dbReference type="Proteomes" id="UP001341281">
    <property type="component" value="Chromosome 03"/>
</dbReference>
<protein>
    <submittedName>
        <fullName evidence="2">Uncharacterized protein</fullName>
    </submittedName>
</protein>
<evidence type="ECO:0000313" key="2">
    <source>
        <dbReference type="EMBL" id="WVZ66894.1"/>
    </source>
</evidence>
<feature type="region of interest" description="Disordered" evidence="1">
    <location>
        <begin position="28"/>
        <end position="51"/>
    </location>
</feature>
<evidence type="ECO:0000256" key="1">
    <source>
        <dbReference type="SAM" id="MobiDB-lite"/>
    </source>
</evidence>
<accession>A0AAQ3T7V2</accession>
<dbReference type="EMBL" id="CP144747">
    <property type="protein sequence ID" value="WVZ66894.1"/>
    <property type="molecule type" value="Genomic_DNA"/>
</dbReference>
<sequence>MCSTIFTSGGYIYFFLIPPAIAPSLSSIGGGSRVRPQNSAAVDATPAPASPTPPPAMFPVIEEYSIFINLFTSVSPSILTKKTNG</sequence>
<gene>
    <name evidence="2" type="ORF">U9M48_016053</name>
</gene>
<proteinExistence type="predicted"/>
<dbReference type="AlphaFoldDB" id="A0AAQ3T7V2"/>
<keyword evidence="3" id="KW-1185">Reference proteome</keyword>
<name>A0AAQ3T7V2_PASNO</name>
<reference evidence="2 3" key="1">
    <citation type="submission" date="2024-02" db="EMBL/GenBank/DDBJ databases">
        <title>High-quality chromosome-scale genome assembly of Pensacola bahiagrass (Paspalum notatum Flugge var. saurae).</title>
        <authorList>
            <person name="Vega J.M."/>
            <person name="Podio M."/>
            <person name="Orjuela J."/>
            <person name="Siena L.A."/>
            <person name="Pessino S.C."/>
            <person name="Combes M.C."/>
            <person name="Mariac C."/>
            <person name="Albertini E."/>
            <person name="Pupilli F."/>
            <person name="Ortiz J.P.A."/>
            <person name="Leblanc O."/>
        </authorList>
    </citation>
    <scope>NUCLEOTIDE SEQUENCE [LARGE SCALE GENOMIC DNA]</scope>
    <source>
        <strain evidence="2">R1</strain>
        <tissue evidence="2">Leaf</tissue>
    </source>
</reference>
<organism evidence="2 3">
    <name type="scientific">Paspalum notatum var. saurae</name>
    <dbReference type="NCBI Taxonomy" id="547442"/>
    <lineage>
        <taxon>Eukaryota</taxon>
        <taxon>Viridiplantae</taxon>
        <taxon>Streptophyta</taxon>
        <taxon>Embryophyta</taxon>
        <taxon>Tracheophyta</taxon>
        <taxon>Spermatophyta</taxon>
        <taxon>Magnoliopsida</taxon>
        <taxon>Liliopsida</taxon>
        <taxon>Poales</taxon>
        <taxon>Poaceae</taxon>
        <taxon>PACMAD clade</taxon>
        <taxon>Panicoideae</taxon>
        <taxon>Andropogonodae</taxon>
        <taxon>Paspaleae</taxon>
        <taxon>Paspalinae</taxon>
        <taxon>Paspalum</taxon>
    </lineage>
</organism>
<evidence type="ECO:0000313" key="3">
    <source>
        <dbReference type="Proteomes" id="UP001341281"/>
    </source>
</evidence>